<keyword evidence="1" id="KW-0732">Signal</keyword>
<evidence type="ECO:0000256" key="1">
    <source>
        <dbReference type="SAM" id="SignalP"/>
    </source>
</evidence>
<reference evidence="2" key="1">
    <citation type="journal article" date="2014" name="PLoS ONE">
        <title>Transcriptome-Based Identification of ABC Transporters in the Western Tarnished Plant Bug Lygus hesperus.</title>
        <authorList>
            <person name="Hull J.J."/>
            <person name="Chaney K."/>
            <person name="Geib S.M."/>
            <person name="Fabrick J.A."/>
            <person name="Brent C.S."/>
            <person name="Walsh D."/>
            <person name="Lavine L.C."/>
        </authorList>
    </citation>
    <scope>NUCLEOTIDE SEQUENCE</scope>
</reference>
<sequence length="221" mass="23793">QIALFTGCALVGLLQGFIAEGKLAGGRYDLSKGNRNGLPPGSYSSINGRTPWHARFYPPNNNQSGGLGGEMWSGGTQTESTWQFGDALGLCQDCNTGVMWFIGKLEKMILSLPLAIIKGAIRIPAKIVEVAVVVGSKLMGVCSEALRVLGSFFGTLFSIPARMLSKVVQLSMAFLRRLVGWGENCEGQEYCEEPLPVVKGIGPCAGQWPCEDCCVQFFHLL</sequence>
<name>A0A0A9WJV3_LYGHE</name>
<organism evidence="2">
    <name type="scientific">Lygus hesperus</name>
    <name type="common">Western plant bug</name>
    <dbReference type="NCBI Taxonomy" id="30085"/>
    <lineage>
        <taxon>Eukaryota</taxon>
        <taxon>Metazoa</taxon>
        <taxon>Ecdysozoa</taxon>
        <taxon>Arthropoda</taxon>
        <taxon>Hexapoda</taxon>
        <taxon>Insecta</taxon>
        <taxon>Pterygota</taxon>
        <taxon>Neoptera</taxon>
        <taxon>Paraneoptera</taxon>
        <taxon>Hemiptera</taxon>
        <taxon>Heteroptera</taxon>
        <taxon>Panheteroptera</taxon>
        <taxon>Cimicomorpha</taxon>
        <taxon>Miridae</taxon>
        <taxon>Mirini</taxon>
        <taxon>Lygus</taxon>
    </lineage>
</organism>
<dbReference type="AlphaFoldDB" id="A0A0A9WJV3"/>
<dbReference type="EMBL" id="GBHO01035540">
    <property type="protein sequence ID" value="JAG08064.1"/>
    <property type="molecule type" value="Transcribed_RNA"/>
</dbReference>
<accession>A0A0A9WJV3</accession>
<protein>
    <submittedName>
        <fullName evidence="2">Polyadenylate-binding protein, cytoplasmic and nuclear</fullName>
    </submittedName>
</protein>
<gene>
    <name evidence="2" type="primary">PAB1_12</name>
    <name evidence="2" type="ORF">CM83_1102</name>
</gene>
<proteinExistence type="predicted"/>
<reference evidence="2" key="2">
    <citation type="submission" date="2014-07" db="EMBL/GenBank/DDBJ databases">
        <authorList>
            <person name="Hull J."/>
        </authorList>
    </citation>
    <scope>NUCLEOTIDE SEQUENCE</scope>
</reference>
<evidence type="ECO:0000313" key="2">
    <source>
        <dbReference type="EMBL" id="JAG08064.1"/>
    </source>
</evidence>
<feature type="non-terminal residue" evidence="2">
    <location>
        <position position="1"/>
    </location>
</feature>
<feature type="chain" id="PRO_5002052261" evidence="1">
    <location>
        <begin position="20"/>
        <end position="221"/>
    </location>
</feature>
<feature type="signal peptide" evidence="1">
    <location>
        <begin position="1"/>
        <end position="19"/>
    </location>
</feature>